<evidence type="ECO:0000313" key="1">
    <source>
        <dbReference type="EMBL" id="EIE18894.1"/>
    </source>
</evidence>
<sequence>MDDEQRKAYIASYVIPEEVTVETPEELLKNRVMAGGDKHGCGTEDSAEIKDLGVLVDSLEPPKDIQASMEAVRALKRELQAFRGGFTGGPLSLRTVMEKQDKLRALEEQVTKRLLQQTKVLRGILAYNAGGTYED</sequence>
<accession>I0YKH5</accession>
<dbReference type="GeneID" id="17036844"/>
<dbReference type="RefSeq" id="XP_005643438.1">
    <property type="nucleotide sequence ID" value="XM_005643381.1"/>
</dbReference>
<gene>
    <name evidence="1" type="ORF">COCSUDRAFT_59821</name>
</gene>
<dbReference type="Proteomes" id="UP000007264">
    <property type="component" value="Unassembled WGS sequence"/>
</dbReference>
<dbReference type="EMBL" id="AGSI01000021">
    <property type="protein sequence ID" value="EIE18894.1"/>
    <property type="molecule type" value="Genomic_DNA"/>
</dbReference>
<dbReference type="KEGG" id="csl:COCSUDRAFT_59821"/>
<comment type="caution">
    <text evidence="1">The sequence shown here is derived from an EMBL/GenBank/DDBJ whole genome shotgun (WGS) entry which is preliminary data.</text>
</comment>
<reference evidence="1 2" key="1">
    <citation type="journal article" date="2012" name="Genome Biol.">
        <title>The genome of the polar eukaryotic microalga coccomyxa subellipsoidea reveals traits of cold adaptation.</title>
        <authorList>
            <person name="Blanc G."/>
            <person name="Agarkova I."/>
            <person name="Grimwood J."/>
            <person name="Kuo A."/>
            <person name="Brueggeman A."/>
            <person name="Dunigan D."/>
            <person name="Gurnon J."/>
            <person name="Ladunga I."/>
            <person name="Lindquist E."/>
            <person name="Lucas S."/>
            <person name="Pangilinan J."/>
            <person name="Proschold T."/>
            <person name="Salamov A."/>
            <person name="Schmutz J."/>
            <person name="Weeks D."/>
            <person name="Yamada T."/>
            <person name="Claverie J.M."/>
            <person name="Grigoriev I."/>
            <person name="Van Etten J."/>
            <person name="Lomsadze A."/>
            <person name="Borodovsky M."/>
        </authorList>
    </citation>
    <scope>NUCLEOTIDE SEQUENCE [LARGE SCALE GENOMIC DNA]</scope>
    <source>
        <strain evidence="1 2">C-169</strain>
    </source>
</reference>
<proteinExistence type="predicted"/>
<organism evidence="1 2">
    <name type="scientific">Coccomyxa subellipsoidea (strain C-169)</name>
    <name type="common">Green microalga</name>
    <dbReference type="NCBI Taxonomy" id="574566"/>
    <lineage>
        <taxon>Eukaryota</taxon>
        <taxon>Viridiplantae</taxon>
        <taxon>Chlorophyta</taxon>
        <taxon>core chlorophytes</taxon>
        <taxon>Trebouxiophyceae</taxon>
        <taxon>Trebouxiophyceae incertae sedis</taxon>
        <taxon>Coccomyxaceae</taxon>
        <taxon>Coccomyxa</taxon>
        <taxon>Coccomyxa subellipsoidea</taxon>
    </lineage>
</organism>
<keyword evidence="2" id="KW-1185">Reference proteome</keyword>
<name>I0YKH5_COCSC</name>
<evidence type="ECO:0000313" key="2">
    <source>
        <dbReference type="Proteomes" id="UP000007264"/>
    </source>
</evidence>
<dbReference type="AlphaFoldDB" id="I0YKH5"/>
<protein>
    <submittedName>
        <fullName evidence="1">Uncharacterized protein</fullName>
    </submittedName>
</protein>